<gene>
    <name evidence="1" type="ORF">J2S36_000258</name>
</gene>
<accession>A0ABU1T1I3</accession>
<evidence type="ECO:0008006" key="3">
    <source>
        <dbReference type="Google" id="ProtNLM"/>
    </source>
</evidence>
<sequence length="92" mass="10788">MKAMPLKQAQARLYATAQRGQNAAVTVYTWKQDRWVEVTYKDDGRIILREHGYRNETSTFDQAHQLKRALKDACAREFPRSNKVHVSEHSKR</sequence>
<evidence type="ECO:0000313" key="2">
    <source>
        <dbReference type="Proteomes" id="UP001266099"/>
    </source>
</evidence>
<evidence type="ECO:0000313" key="1">
    <source>
        <dbReference type="EMBL" id="MDR6938715.1"/>
    </source>
</evidence>
<protein>
    <recommendedName>
        <fullName evidence="3">DUF1508 domain-containing protein</fullName>
    </recommendedName>
</protein>
<dbReference type="RefSeq" id="WP_309954743.1">
    <property type="nucleotide sequence ID" value="NZ_CP136414.1"/>
</dbReference>
<dbReference type="Proteomes" id="UP001266099">
    <property type="component" value="Unassembled WGS sequence"/>
</dbReference>
<comment type="caution">
    <text evidence="1">The sequence shown here is derived from an EMBL/GenBank/DDBJ whole genome shotgun (WGS) entry which is preliminary data.</text>
</comment>
<name>A0ABU1T1I3_9ACTO</name>
<dbReference type="EMBL" id="JAVDUJ010000001">
    <property type="protein sequence ID" value="MDR6938715.1"/>
    <property type="molecule type" value="Genomic_DNA"/>
</dbReference>
<proteinExistence type="predicted"/>
<keyword evidence="2" id="KW-1185">Reference proteome</keyword>
<reference evidence="1 2" key="1">
    <citation type="submission" date="2023-07" db="EMBL/GenBank/DDBJ databases">
        <title>Sequencing the genomes of 1000 actinobacteria strains.</title>
        <authorList>
            <person name="Klenk H.-P."/>
        </authorList>
    </citation>
    <scope>NUCLEOTIDE SEQUENCE [LARGE SCALE GENOMIC DNA]</scope>
    <source>
        <strain evidence="1 2">DSM 15539</strain>
    </source>
</reference>
<organism evidence="1 2">
    <name type="scientific">Arcanobacterium hippocoleae</name>
    <dbReference type="NCBI Taxonomy" id="149017"/>
    <lineage>
        <taxon>Bacteria</taxon>
        <taxon>Bacillati</taxon>
        <taxon>Actinomycetota</taxon>
        <taxon>Actinomycetes</taxon>
        <taxon>Actinomycetales</taxon>
        <taxon>Actinomycetaceae</taxon>
        <taxon>Arcanobacterium</taxon>
    </lineage>
</organism>